<dbReference type="AlphaFoldDB" id="A0A9D1GUR9"/>
<dbReference type="InterPro" id="IPR014710">
    <property type="entry name" value="RmlC-like_jellyroll"/>
</dbReference>
<organism evidence="9 10">
    <name type="scientific">Candidatus Avipropionibacterium avicola</name>
    <dbReference type="NCBI Taxonomy" id="2840701"/>
    <lineage>
        <taxon>Bacteria</taxon>
        <taxon>Bacillati</taxon>
        <taxon>Actinomycetota</taxon>
        <taxon>Actinomycetes</taxon>
        <taxon>Propionibacteriales</taxon>
        <taxon>Propionibacteriaceae</taxon>
        <taxon>Propionibacteriaceae incertae sedis</taxon>
        <taxon>Candidatus Avipropionibacterium</taxon>
    </lineage>
</organism>
<sequence length="140" mass="15566">MKVVNLSDLDGTENDVDHGNWRSRRFVLAKDGVGFSFHDTVLRAGTSTDMWYANHIECVYVYQGNGTLVNRDSGEKFELRPGTMYLLNDHDKHTVIAETDIHTACVFNPPVTGREVHDENGVYPLIVEEPAPSSTDGVTA</sequence>
<proteinExistence type="inferred from homology"/>
<dbReference type="NCBIfam" id="NF009806">
    <property type="entry name" value="PRK13290.1"/>
    <property type="match status" value="1"/>
</dbReference>
<comment type="catalytic activity">
    <reaction evidence="7 8">
        <text>(2S)-4-acetamido-2-aminobutanoate = L-ectoine + H2O</text>
        <dbReference type="Rhea" id="RHEA:17281"/>
        <dbReference type="ChEBI" id="CHEBI:15377"/>
        <dbReference type="ChEBI" id="CHEBI:58515"/>
        <dbReference type="ChEBI" id="CHEBI:58929"/>
        <dbReference type="EC" id="4.2.1.108"/>
    </reaction>
</comment>
<dbReference type="Pfam" id="PF06339">
    <property type="entry name" value="Ectoine_synth"/>
    <property type="match status" value="1"/>
</dbReference>
<evidence type="ECO:0000313" key="9">
    <source>
        <dbReference type="EMBL" id="HIT74153.1"/>
    </source>
</evidence>
<dbReference type="PANTHER" id="PTHR39289:SF1">
    <property type="entry name" value="L-ECTOINE SYNTHASE"/>
    <property type="match status" value="1"/>
</dbReference>
<evidence type="ECO:0000256" key="4">
    <source>
        <dbReference type="ARBA" id="ARBA00019707"/>
    </source>
</evidence>
<comment type="function">
    <text evidence="8">Catalyzes the circularization of gamma-N-acetyl-alpha,gamma-diaminobutyric acid (ADABA) to ectoine (1,4,5,6-tetrahydro-2-methyl-4-pyrimidine carboxylic acid), which is an excellent osmoprotectant.</text>
</comment>
<dbReference type="SUPFAM" id="SSF51182">
    <property type="entry name" value="RmlC-like cupins"/>
    <property type="match status" value="1"/>
</dbReference>
<name>A0A9D1GUR9_9ACTN</name>
<gene>
    <name evidence="8" type="primary">ectC</name>
    <name evidence="9" type="ORF">IAA98_01035</name>
</gene>
<dbReference type="Gene3D" id="2.60.120.10">
    <property type="entry name" value="Jelly Rolls"/>
    <property type="match status" value="1"/>
</dbReference>
<reference evidence="9" key="1">
    <citation type="submission" date="2020-10" db="EMBL/GenBank/DDBJ databases">
        <authorList>
            <person name="Gilroy R."/>
        </authorList>
    </citation>
    <scope>NUCLEOTIDE SEQUENCE</scope>
    <source>
        <strain evidence="9">ChiGjej1B1-24693</strain>
    </source>
</reference>
<evidence type="ECO:0000256" key="8">
    <source>
        <dbReference type="HAMAP-Rule" id="MF_01255"/>
    </source>
</evidence>
<protein>
    <recommendedName>
        <fullName evidence="4 8">L-ectoine synthase</fullName>
        <ecNumber evidence="3 8">4.2.1.108</ecNumber>
    </recommendedName>
    <alternativeName>
        <fullName evidence="6 8">N-acetyldiaminobutyrate dehydratase</fullName>
    </alternativeName>
</protein>
<dbReference type="EC" id="4.2.1.108" evidence="3 8"/>
<evidence type="ECO:0000256" key="1">
    <source>
        <dbReference type="ARBA" id="ARBA00005181"/>
    </source>
</evidence>
<dbReference type="HAMAP" id="MF_01255">
    <property type="entry name" value="Ectoine_synth"/>
    <property type="match status" value="1"/>
</dbReference>
<dbReference type="GO" id="GO:0019491">
    <property type="term" value="P:ectoine biosynthetic process"/>
    <property type="evidence" value="ECO:0007669"/>
    <property type="project" value="UniProtKB-UniRule"/>
</dbReference>
<evidence type="ECO:0000256" key="5">
    <source>
        <dbReference type="ARBA" id="ARBA00023239"/>
    </source>
</evidence>
<evidence type="ECO:0000256" key="2">
    <source>
        <dbReference type="ARBA" id="ARBA00009637"/>
    </source>
</evidence>
<comment type="caution">
    <text evidence="9">The sequence shown here is derived from an EMBL/GenBank/DDBJ whole genome shotgun (WGS) entry which is preliminary data.</text>
</comment>
<evidence type="ECO:0000256" key="6">
    <source>
        <dbReference type="ARBA" id="ARBA00033271"/>
    </source>
</evidence>
<dbReference type="Proteomes" id="UP000886842">
    <property type="component" value="Unassembled WGS sequence"/>
</dbReference>
<comment type="similarity">
    <text evidence="2 8">Belongs to the ectoine synthase family.</text>
</comment>
<evidence type="ECO:0000256" key="3">
    <source>
        <dbReference type="ARBA" id="ARBA00013192"/>
    </source>
</evidence>
<dbReference type="InterPro" id="IPR010462">
    <property type="entry name" value="Ectoine_synth"/>
</dbReference>
<dbReference type="EMBL" id="DVLP01000032">
    <property type="protein sequence ID" value="HIT74153.1"/>
    <property type="molecule type" value="Genomic_DNA"/>
</dbReference>
<dbReference type="GO" id="GO:0033990">
    <property type="term" value="F:ectoine synthase activity"/>
    <property type="evidence" value="ECO:0007669"/>
    <property type="project" value="UniProtKB-EC"/>
</dbReference>
<evidence type="ECO:0000313" key="10">
    <source>
        <dbReference type="Proteomes" id="UP000886842"/>
    </source>
</evidence>
<evidence type="ECO:0000256" key="7">
    <source>
        <dbReference type="ARBA" id="ARBA00048714"/>
    </source>
</evidence>
<accession>A0A9D1GUR9</accession>
<reference evidence="9" key="2">
    <citation type="journal article" date="2021" name="PeerJ">
        <title>Extensive microbial diversity within the chicken gut microbiome revealed by metagenomics and culture.</title>
        <authorList>
            <person name="Gilroy R."/>
            <person name="Ravi A."/>
            <person name="Getino M."/>
            <person name="Pursley I."/>
            <person name="Horton D.L."/>
            <person name="Alikhan N.F."/>
            <person name="Baker D."/>
            <person name="Gharbi K."/>
            <person name="Hall N."/>
            <person name="Watson M."/>
            <person name="Adriaenssens E.M."/>
            <person name="Foster-Nyarko E."/>
            <person name="Jarju S."/>
            <person name="Secka A."/>
            <person name="Antonio M."/>
            <person name="Oren A."/>
            <person name="Chaudhuri R.R."/>
            <person name="La Ragione R."/>
            <person name="Hildebrand F."/>
            <person name="Pallen M.J."/>
        </authorList>
    </citation>
    <scope>NUCLEOTIDE SEQUENCE</scope>
    <source>
        <strain evidence="9">ChiGjej1B1-24693</strain>
    </source>
</reference>
<comment type="pathway">
    <text evidence="1 8">Amine and polyamine biosynthesis; ectoine biosynthesis; L-ectoine from L-aspartate 4-semialdehyde: step 3/3.</text>
</comment>
<dbReference type="PANTHER" id="PTHR39289">
    <property type="match status" value="1"/>
</dbReference>
<dbReference type="InterPro" id="IPR011051">
    <property type="entry name" value="RmlC_Cupin_sf"/>
</dbReference>
<keyword evidence="5 8" id="KW-0456">Lyase</keyword>
<dbReference type="CDD" id="cd06978">
    <property type="entry name" value="cupin_EctC"/>
    <property type="match status" value="1"/>
</dbReference>